<keyword evidence="1" id="KW-0067">ATP-binding</keyword>
<dbReference type="AlphaFoldDB" id="A0A081K8Z2"/>
<comment type="pathway">
    <text evidence="1">Cell wall biogenesis; peptidoglycan recycling.</text>
</comment>
<dbReference type="Pfam" id="PF03702">
    <property type="entry name" value="AnmK"/>
    <property type="match status" value="1"/>
</dbReference>
<proteinExistence type="inferred from homology"/>
<keyword evidence="1 2" id="KW-0418">Kinase</keyword>
<dbReference type="PANTHER" id="PTHR30605">
    <property type="entry name" value="ANHYDRO-N-ACETYLMURAMIC ACID KINASE"/>
    <property type="match status" value="1"/>
</dbReference>
<dbReference type="GO" id="GO:0005524">
    <property type="term" value="F:ATP binding"/>
    <property type="evidence" value="ECO:0007669"/>
    <property type="project" value="UniProtKB-UniRule"/>
</dbReference>
<dbReference type="RefSeq" id="WP_020580788.1">
    <property type="nucleotide sequence ID" value="NZ_JOJP01000001.1"/>
</dbReference>
<evidence type="ECO:0000256" key="1">
    <source>
        <dbReference type="HAMAP-Rule" id="MF_01270"/>
    </source>
</evidence>
<comment type="function">
    <text evidence="1">Catalyzes the specific phosphorylation of 1,6-anhydro-N-acetylmuramic acid (anhMurNAc) with the simultaneous cleavage of the 1,6-anhydro ring, generating MurNAc-6-P. Is required for the utilization of anhMurNAc either imported from the medium or derived from its own cell wall murein, and thus plays a role in cell wall recycling.</text>
</comment>
<dbReference type="GO" id="GO:0009254">
    <property type="term" value="P:peptidoglycan turnover"/>
    <property type="evidence" value="ECO:0007669"/>
    <property type="project" value="UniProtKB-UniRule"/>
</dbReference>
<keyword evidence="3" id="KW-1185">Reference proteome</keyword>
<accession>A0A081K8Z2</accession>
<dbReference type="SUPFAM" id="SSF53067">
    <property type="entry name" value="Actin-like ATPase domain"/>
    <property type="match status" value="1"/>
</dbReference>
<dbReference type="Proteomes" id="UP000027997">
    <property type="component" value="Unassembled WGS sequence"/>
</dbReference>
<dbReference type="HAMAP" id="MF_01270">
    <property type="entry name" value="AnhMurNAc_kinase"/>
    <property type="match status" value="1"/>
</dbReference>
<reference evidence="2 3" key="1">
    <citation type="submission" date="2014-06" db="EMBL/GenBank/DDBJ databases">
        <title>Whole Genome Sequences of Three Symbiotic Endozoicomonas Bacteria.</title>
        <authorList>
            <person name="Neave M.J."/>
            <person name="Apprill A."/>
            <person name="Voolstra C.R."/>
        </authorList>
    </citation>
    <scope>NUCLEOTIDE SEQUENCE [LARGE SCALE GENOMIC DNA]</scope>
    <source>
        <strain evidence="2 3">DSM 22380</strain>
    </source>
</reference>
<sequence>MSDIYIGLMSGTSLDAMDAAAVRFDGNHPVLVASHTTEWPLKLKEKIQQLCQPGNDEIRLMAEVDSAIAHIATETVKSLLEKGGLTAKQIRAIGSHGQTIRHIPELGYTLQIGDPNILAEQTGITVVADFRRRDMAAGGQGAPLVPAFHHAVFTSETSHRVVVNIGGISNISILPAAKSGQTLVTGFDTGPGNLLMDYWCQQQWHQPFDKDGFHASQEPHDPILLETMLSEPFFRLAAPKSTGRELFNPAWLSSMLEGFRGLSPTTIQATLCRLTARCIADAIKQHAPETDEVFACGGGANNKSLMAMLKEEMAGRRLESTSELGVNPQWVEAIAFAWLARQNILKLPGNLPAVTGASGLRILGGIYPA</sequence>
<dbReference type="InterPro" id="IPR043129">
    <property type="entry name" value="ATPase_NBD"/>
</dbReference>
<feature type="binding site" evidence="1">
    <location>
        <begin position="11"/>
        <end position="18"/>
    </location>
    <ligand>
        <name>ATP</name>
        <dbReference type="ChEBI" id="CHEBI:30616"/>
    </ligand>
</feature>
<dbReference type="EC" id="2.7.1.170" evidence="1"/>
<comment type="catalytic activity">
    <reaction evidence="1">
        <text>1,6-anhydro-N-acetyl-beta-muramate + ATP + H2O = N-acetyl-D-muramate 6-phosphate + ADP + H(+)</text>
        <dbReference type="Rhea" id="RHEA:24952"/>
        <dbReference type="ChEBI" id="CHEBI:15377"/>
        <dbReference type="ChEBI" id="CHEBI:15378"/>
        <dbReference type="ChEBI" id="CHEBI:30616"/>
        <dbReference type="ChEBI" id="CHEBI:58690"/>
        <dbReference type="ChEBI" id="CHEBI:58722"/>
        <dbReference type="ChEBI" id="CHEBI:456216"/>
        <dbReference type="EC" id="2.7.1.170"/>
    </reaction>
</comment>
<name>A0A081K8Z2_9GAMM</name>
<dbReference type="NCBIfam" id="NF007148">
    <property type="entry name" value="PRK09585.3-2"/>
    <property type="match status" value="1"/>
</dbReference>
<comment type="pathway">
    <text evidence="1">Amino-sugar metabolism; 1,6-anhydro-N-acetylmuramate degradation.</text>
</comment>
<dbReference type="Gene3D" id="3.30.420.40">
    <property type="match status" value="2"/>
</dbReference>
<dbReference type="UniPathway" id="UPA00544"/>
<dbReference type="GO" id="GO:0097175">
    <property type="term" value="P:1,6-anhydro-N-acetyl-beta-muramic acid catabolic process"/>
    <property type="evidence" value="ECO:0007669"/>
    <property type="project" value="UniProtKB-UniRule"/>
</dbReference>
<organism evidence="2 3">
    <name type="scientific">Endozoicomonas elysicola</name>
    <dbReference type="NCBI Taxonomy" id="305900"/>
    <lineage>
        <taxon>Bacteria</taxon>
        <taxon>Pseudomonadati</taxon>
        <taxon>Pseudomonadota</taxon>
        <taxon>Gammaproteobacteria</taxon>
        <taxon>Oceanospirillales</taxon>
        <taxon>Endozoicomonadaceae</taxon>
        <taxon>Endozoicomonas</taxon>
    </lineage>
</organism>
<keyword evidence="1" id="KW-0547">Nucleotide-binding</keyword>
<dbReference type="GO" id="GO:0016301">
    <property type="term" value="F:kinase activity"/>
    <property type="evidence" value="ECO:0007669"/>
    <property type="project" value="UniProtKB-KW"/>
</dbReference>
<comment type="similarity">
    <text evidence="1">Belongs to the anhydro-N-acetylmuramic acid kinase family.</text>
</comment>
<dbReference type="eggNOG" id="COG2377">
    <property type="taxonomic scope" value="Bacteria"/>
</dbReference>
<dbReference type="NCBIfam" id="NF007139">
    <property type="entry name" value="PRK09585.1-3"/>
    <property type="match status" value="1"/>
</dbReference>
<gene>
    <name evidence="1" type="primary">anmK</name>
    <name evidence="2" type="ORF">GV64_07575</name>
</gene>
<dbReference type="STRING" id="305900.GV64_07575"/>
<protein>
    <recommendedName>
        <fullName evidence="1">Anhydro-N-acetylmuramic acid kinase</fullName>
        <ecNumber evidence="1">2.7.1.170</ecNumber>
    </recommendedName>
    <alternativeName>
        <fullName evidence="1">AnhMurNAc kinase</fullName>
    </alternativeName>
</protein>
<dbReference type="EMBL" id="JOJP01000001">
    <property type="protein sequence ID" value="KEI70618.1"/>
    <property type="molecule type" value="Genomic_DNA"/>
</dbReference>
<keyword evidence="1" id="KW-0119">Carbohydrate metabolism</keyword>
<dbReference type="GO" id="GO:0016773">
    <property type="term" value="F:phosphotransferase activity, alcohol group as acceptor"/>
    <property type="evidence" value="ECO:0007669"/>
    <property type="project" value="UniProtKB-UniRule"/>
</dbReference>
<dbReference type="GO" id="GO:0006040">
    <property type="term" value="P:amino sugar metabolic process"/>
    <property type="evidence" value="ECO:0007669"/>
    <property type="project" value="InterPro"/>
</dbReference>
<dbReference type="InterPro" id="IPR005338">
    <property type="entry name" value="Anhydro_N_Ac-Mur_kinase"/>
</dbReference>
<evidence type="ECO:0000313" key="2">
    <source>
        <dbReference type="EMBL" id="KEI70618.1"/>
    </source>
</evidence>
<dbReference type="PANTHER" id="PTHR30605:SF0">
    <property type="entry name" value="ANHYDRO-N-ACETYLMURAMIC ACID KINASE"/>
    <property type="match status" value="1"/>
</dbReference>
<dbReference type="UniPathway" id="UPA00343"/>
<comment type="caution">
    <text evidence="2">The sequence shown here is derived from an EMBL/GenBank/DDBJ whole genome shotgun (WGS) entry which is preliminary data.</text>
</comment>
<evidence type="ECO:0000313" key="3">
    <source>
        <dbReference type="Proteomes" id="UP000027997"/>
    </source>
</evidence>
<dbReference type="CDD" id="cd24050">
    <property type="entry name" value="ASKHA_NBD_ANMK"/>
    <property type="match status" value="1"/>
</dbReference>
<keyword evidence="1" id="KW-0808">Transferase</keyword>